<name>A0ABR8GKE0_9CYAN</name>
<accession>A0ABR8GKE0</accession>
<keyword evidence="1" id="KW-0472">Membrane</keyword>
<sequence>MNGQTIYQNLSNLDLLIGTLTILSSIAVGSFTTYKVLNSLFKREQIFFKNLQRKIKVFYPPYENNKEMEVEFEEIQNNRFLKNT</sequence>
<organism evidence="2 3">
    <name type="scientific">Scytonema hofmannii FACHB-248</name>
    <dbReference type="NCBI Taxonomy" id="1842502"/>
    <lineage>
        <taxon>Bacteria</taxon>
        <taxon>Bacillati</taxon>
        <taxon>Cyanobacteriota</taxon>
        <taxon>Cyanophyceae</taxon>
        <taxon>Nostocales</taxon>
        <taxon>Scytonemataceae</taxon>
        <taxon>Scytonema</taxon>
    </lineage>
</organism>
<dbReference type="Proteomes" id="UP000660380">
    <property type="component" value="Unassembled WGS sequence"/>
</dbReference>
<dbReference type="EMBL" id="JACJTA010000006">
    <property type="protein sequence ID" value="MBD2603857.1"/>
    <property type="molecule type" value="Genomic_DNA"/>
</dbReference>
<reference evidence="2 3" key="1">
    <citation type="journal article" date="2020" name="ISME J.">
        <title>Comparative genomics reveals insights into cyanobacterial evolution and habitat adaptation.</title>
        <authorList>
            <person name="Chen M.Y."/>
            <person name="Teng W.K."/>
            <person name="Zhao L."/>
            <person name="Hu C.X."/>
            <person name="Zhou Y.K."/>
            <person name="Han B.P."/>
            <person name="Song L.R."/>
            <person name="Shu W.S."/>
        </authorList>
    </citation>
    <scope>NUCLEOTIDE SEQUENCE [LARGE SCALE GENOMIC DNA]</scope>
    <source>
        <strain evidence="2 3">FACHB-248</strain>
    </source>
</reference>
<evidence type="ECO:0000313" key="3">
    <source>
        <dbReference type="Proteomes" id="UP000660380"/>
    </source>
</evidence>
<gene>
    <name evidence="2" type="ORF">H6G81_04740</name>
</gene>
<evidence type="ECO:0000256" key="1">
    <source>
        <dbReference type="SAM" id="Phobius"/>
    </source>
</evidence>
<protein>
    <submittedName>
        <fullName evidence="2">Uncharacterized protein</fullName>
    </submittedName>
</protein>
<comment type="caution">
    <text evidence="2">The sequence shown here is derived from an EMBL/GenBank/DDBJ whole genome shotgun (WGS) entry which is preliminary data.</text>
</comment>
<evidence type="ECO:0000313" key="2">
    <source>
        <dbReference type="EMBL" id="MBD2603857.1"/>
    </source>
</evidence>
<keyword evidence="3" id="KW-1185">Reference proteome</keyword>
<proteinExistence type="predicted"/>
<keyword evidence="1" id="KW-0812">Transmembrane</keyword>
<dbReference type="RefSeq" id="WP_029630481.1">
    <property type="nucleotide sequence ID" value="NZ_JACJTA010000006.1"/>
</dbReference>
<feature type="transmembrane region" description="Helical" evidence="1">
    <location>
        <begin position="15"/>
        <end position="37"/>
    </location>
</feature>
<keyword evidence="1" id="KW-1133">Transmembrane helix</keyword>